<gene>
    <name evidence="1" type="ORF">GP486_001350</name>
</gene>
<name>A0A9P8LH77_9PEZI</name>
<proteinExistence type="predicted"/>
<keyword evidence="2" id="KW-1185">Reference proteome</keyword>
<dbReference type="EMBL" id="JAGHQM010000117">
    <property type="protein sequence ID" value="KAH0565253.1"/>
    <property type="molecule type" value="Genomic_DNA"/>
</dbReference>
<sequence length="166" mass="18258">MHVIGRSSNSWGGVANPPDLGLGRRVSLAMTSVLDDSILSSIGINAKREIIKYLWGGDIHSRQIFTGEINCEPYFHYYAEQSGAALHDGGRHSSVRTHRDIIEIAQHLRNGLTRDEIKQTLRTKLTTSVPNENELLNGSIDLAASLVLMMEVGSLPYGFSGREQLA</sequence>
<comment type="caution">
    <text evidence="1">The sequence shown here is derived from an EMBL/GenBank/DDBJ whole genome shotgun (WGS) entry which is preliminary data.</text>
</comment>
<dbReference type="Proteomes" id="UP000750711">
    <property type="component" value="Unassembled WGS sequence"/>
</dbReference>
<organism evidence="1 2">
    <name type="scientific">Trichoglossum hirsutum</name>
    <dbReference type="NCBI Taxonomy" id="265104"/>
    <lineage>
        <taxon>Eukaryota</taxon>
        <taxon>Fungi</taxon>
        <taxon>Dikarya</taxon>
        <taxon>Ascomycota</taxon>
        <taxon>Pezizomycotina</taxon>
        <taxon>Geoglossomycetes</taxon>
        <taxon>Geoglossales</taxon>
        <taxon>Geoglossaceae</taxon>
        <taxon>Trichoglossum</taxon>
    </lineage>
</organism>
<evidence type="ECO:0000313" key="1">
    <source>
        <dbReference type="EMBL" id="KAH0565253.1"/>
    </source>
</evidence>
<protein>
    <submittedName>
        <fullName evidence="1">Uncharacterized protein</fullName>
    </submittedName>
</protein>
<accession>A0A9P8LH77</accession>
<dbReference type="AlphaFoldDB" id="A0A9P8LH77"/>
<reference evidence="1" key="1">
    <citation type="submission" date="2021-03" db="EMBL/GenBank/DDBJ databases">
        <title>Comparative genomics and phylogenomic investigation of the class Geoglossomycetes provide insights into ecological specialization and systematics.</title>
        <authorList>
            <person name="Melie T."/>
            <person name="Pirro S."/>
            <person name="Miller A.N."/>
            <person name="Quandt A."/>
        </authorList>
    </citation>
    <scope>NUCLEOTIDE SEQUENCE</scope>
    <source>
        <strain evidence="1">CAQ_001_2017</strain>
    </source>
</reference>
<evidence type="ECO:0000313" key="2">
    <source>
        <dbReference type="Proteomes" id="UP000750711"/>
    </source>
</evidence>